<dbReference type="EMBL" id="CM047899">
    <property type="protein sequence ID" value="KAJ0101943.1"/>
    <property type="molecule type" value="Genomic_DNA"/>
</dbReference>
<reference evidence="2" key="1">
    <citation type="journal article" date="2023" name="G3 (Bethesda)">
        <title>Genome assembly and association tests identify interacting loci associated with vigor, precocity, and sex in interspecific pistachio rootstocks.</title>
        <authorList>
            <person name="Palmer W."/>
            <person name="Jacygrad E."/>
            <person name="Sagayaradj S."/>
            <person name="Cavanaugh K."/>
            <person name="Han R."/>
            <person name="Bertier L."/>
            <person name="Beede B."/>
            <person name="Kafkas S."/>
            <person name="Golino D."/>
            <person name="Preece J."/>
            <person name="Michelmore R."/>
        </authorList>
    </citation>
    <scope>NUCLEOTIDE SEQUENCE [LARGE SCALE GENOMIC DNA]</scope>
</reference>
<proteinExistence type="predicted"/>
<organism evidence="1 2">
    <name type="scientific">Pistacia atlantica</name>
    <dbReference type="NCBI Taxonomy" id="434234"/>
    <lineage>
        <taxon>Eukaryota</taxon>
        <taxon>Viridiplantae</taxon>
        <taxon>Streptophyta</taxon>
        <taxon>Embryophyta</taxon>
        <taxon>Tracheophyta</taxon>
        <taxon>Spermatophyta</taxon>
        <taxon>Magnoliopsida</taxon>
        <taxon>eudicotyledons</taxon>
        <taxon>Gunneridae</taxon>
        <taxon>Pentapetalae</taxon>
        <taxon>rosids</taxon>
        <taxon>malvids</taxon>
        <taxon>Sapindales</taxon>
        <taxon>Anacardiaceae</taxon>
        <taxon>Pistacia</taxon>
    </lineage>
</organism>
<dbReference type="Proteomes" id="UP001164250">
    <property type="component" value="Chromosome 3"/>
</dbReference>
<evidence type="ECO:0000313" key="2">
    <source>
        <dbReference type="Proteomes" id="UP001164250"/>
    </source>
</evidence>
<name>A0ACC1BS63_9ROSI</name>
<sequence length="34" mass="3671">MANACSVLLMAPSPLPLPPYPNLKQIHPTPPHPK</sequence>
<evidence type="ECO:0000313" key="1">
    <source>
        <dbReference type="EMBL" id="KAJ0101943.1"/>
    </source>
</evidence>
<keyword evidence="2" id="KW-1185">Reference proteome</keyword>
<protein>
    <submittedName>
        <fullName evidence="1">Uncharacterized protein</fullName>
    </submittedName>
</protein>
<accession>A0ACC1BS63</accession>
<comment type="caution">
    <text evidence="1">The sequence shown here is derived from an EMBL/GenBank/DDBJ whole genome shotgun (WGS) entry which is preliminary data.</text>
</comment>
<gene>
    <name evidence="1" type="ORF">Patl1_05558</name>
</gene>